<evidence type="ECO:0000256" key="1">
    <source>
        <dbReference type="SAM" id="MobiDB-lite"/>
    </source>
</evidence>
<comment type="caution">
    <text evidence="2">The sequence shown here is derived from an EMBL/GenBank/DDBJ whole genome shotgun (WGS) entry which is preliminary data.</text>
</comment>
<dbReference type="Proteomes" id="UP000576393">
    <property type="component" value="Unassembled WGS sequence"/>
</dbReference>
<dbReference type="RefSeq" id="WP_179822299.1">
    <property type="nucleotide sequence ID" value="NZ_JACCCO010000001.1"/>
</dbReference>
<gene>
    <name evidence="2" type="ORF">HDA43_003626</name>
</gene>
<feature type="region of interest" description="Disordered" evidence="1">
    <location>
        <begin position="1"/>
        <end position="50"/>
    </location>
</feature>
<protein>
    <submittedName>
        <fullName evidence="2">Uncharacterized protein</fullName>
    </submittedName>
</protein>
<evidence type="ECO:0000313" key="3">
    <source>
        <dbReference type="Proteomes" id="UP000576393"/>
    </source>
</evidence>
<keyword evidence="3" id="KW-1185">Reference proteome</keyword>
<reference evidence="2 3" key="1">
    <citation type="submission" date="2020-07" db="EMBL/GenBank/DDBJ databases">
        <title>Sequencing the genomes of 1000 actinobacteria strains.</title>
        <authorList>
            <person name="Klenk H.-P."/>
        </authorList>
    </citation>
    <scope>NUCLEOTIDE SEQUENCE [LARGE SCALE GENOMIC DNA]</scope>
    <source>
        <strain evidence="2 3">DSM 45763</strain>
    </source>
</reference>
<dbReference type="AlphaFoldDB" id="A0A852UUV0"/>
<sequence>MTSDDVRTAIGDLVLDRDAEGPASRSPGFAGVGRTAVAGGSGEPGPPARG</sequence>
<organism evidence="2 3">
    <name type="scientific">Streptosporangium sandarakinum</name>
    <dbReference type="NCBI Taxonomy" id="1260955"/>
    <lineage>
        <taxon>Bacteria</taxon>
        <taxon>Bacillati</taxon>
        <taxon>Actinomycetota</taxon>
        <taxon>Actinomycetes</taxon>
        <taxon>Streptosporangiales</taxon>
        <taxon>Streptosporangiaceae</taxon>
        <taxon>Streptosporangium</taxon>
    </lineage>
</organism>
<evidence type="ECO:0000313" key="2">
    <source>
        <dbReference type="EMBL" id="NYF41467.1"/>
    </source>
</evidence>
<proteinExistence type="predicted"/>
<name>A0A852UUV0_9ACTN</name>
<accession>A0A852UUV0</accession>
<dbReference type="EMBL" id="JACCCO010000001">
    <property type="protein sequence ID" value="NYF41467.1"/>
    <property type="molecule type" value="Genomic_DNA"/>
</dbReference>